<reference evidence="1 2" key="1">
    <citation type="submission" date="2017-12" db="EMBL/GenBank/DDBJ databases">
        <title>Integrating genomic resources of turbot (Scophthalmus maximus) in depth evaluation of genetic and physical mapping variation across individuals.</title>
        <authorList>
            <person name="Martinez P."/>
        </authorList>
    </citation>
    <scope>NUCLEOTIDE SEQUENCE [LARGE SCALE GENOMIC DNA]</scope>
</reference>
<dbReference type="EMBL" id="CP026257">
    <property type="protein sequence ID" value="AWP14686.1"/>
    <property type="molecule type" value="Genomic_DNA"/>
</dbReference>
<keyword evidence="2" id="KW-1185">Reference proteome</keyword>
<dbReference type="Proteomes" id="UP000246464">
    <property type="component" value="Chromosome 15"/>
</dbReference>
<gene>
    <name evidence="1" type="ORF">SMAX5B_016798</name>
</gene>
<proteinExistence type="predicted"/>
<protein>
    <submittedName>
        <fullName evidence="1">Uncharacterized protein</fullName>
    </submittedName>
</protein>
<name>A0A2U9CG45_SCOMX</name>
<sequence>MDAWPIKAIEVRPITVGVGRLGQKYQGRFLVPVQPCIAPTHICAQKTLATNTGDRHVTAVVDLGGACDRLLIQSEERDTETFL</sequence>
<dbReference type="AlphaFoldDB" id="A0A2U9CG45"/>
<accession>A0A2U9CG45</accession>
<evidence type="ECO:0000313" key="2">
    <source>
        <dbReference type="Proteomes" id="UP000246464"/>
    </source>
</evidence>
<evidence type="ECO:0000313" key="1">
    <source>
        <dbReference type="EMBL" id="AWP14686.1"/>
    </source>
</evidence>
<organism evidence="1 2">
    <name type="scientific">Scophthalmus maximus</name>
    <name type="common">Turbot</name>
    <name type="synonym">Psetta maxima</name>
    <dbReference type="NCBI Taxonomy" id="52904"/>
    <lineage>
        <taxon>Eukaryota</taxon>
        <taxon>Metazoa</taxon>
        <taxon>Chordata</taxon>
        <taxon>Craniata</taxon>
        <taxon>Vertebrata</taxon>
        <taxon>Euteleostomi</taxon>
        <taxon>Actinopterygii</taxon>
        <taxon>Neopterygii</taxon>
        <taxon>Teleostei</taxon>
        <taxon>Neoteleostei</taxon>
        <taxon>Acanthomorphata</taxon>
        <taxon>Carangaria</taxon>
        <taxon>Pleuronectiformes</taxon>
        <taxon>Pleuronectoidei</taxon>
        <taxon>Scophthalmidae</taxon>
        <taxon>Scophthalmus</taxon>
    </lineage>
</organism>